<evidence type="ECO:0000313" key="3">
    <source>
        <dbReference type="Proteomes" id="UP000229894"/>
    </source>
</evidence>
<keyword evidence="1" id="KW-0472">Membrane</keyword>
<organism evidence="2 3">
    <name type="scientific">Candidatus Portnoybacteria bacterium CG03_land_8_20_14_0_80_41_10</name>
    <dbReference type="NCBI Taxonomy" id="1974808"/>
    <lineage>
        <taxon>Bacteria</taxon>
        <taxon>Candidatus Portnoyibacteriota</taxon>
    </lineage>
</organism>
<keyword evidence="1" id="KW-1133">Transmembrane helix</keyword>
<dbReference type="Gene3D" id="3.40.10.10">
    <property type="entry name" value="DNA Methylphosphotriester Repair Domain"/>
    <property type="match status" value="1"/>
</dbReference>
<evidence type="ECO:0008006" key="4">
    <source>
        <dbReference type="Google" id="ProtNLM"/>
    </source>
</evidence>
<dbReference type="AlphaFoldDB" id="A0A2M7BU37"/>
<feature type="transmembrane region" description="Helical" evidence="1">
    <location>
        <begin position="27"/>
        <end position="46"/>
    </location>
</feature>
<comment type="caution">
    <text evidence="2">The sequence shown here is derived from an EMBL/GenBank/DDBJ whole genome shotgun (WGS) entry which is preliminary data.</text>
</comment>
<evidence type="ECO:0000256" key="1">
    <source>
        <dbReference type="SAM" id="Phobius"/>
    </source>
</evidence>
<dbReference type="EMBL" id="PEUX01000062">
    <property type="protein sequence ID" value="PIV10035.1"/>
    <property type="molecule type" value="Genomic_DNA"/>
</dbReference>
<protein>
    <recommendedName>
        <fullName evidence="4">Ada DNA repair metal-binding domain-containing protein</fullName>
    </recommendedName>
</protein>
<dbReference type="InterPro" id="IPR035451">
    <property type="entry name" value="Ada-like_dom_sf"/>
</dbReference>
<name>A0A2M7BU37_9BACT</name>
<dbReference type="Proteomes" id="UP000229894">
    <property type="component" value="Unassembled WGS sequence"/>
</dbReference>
<keyword evidence="1" id="KW-0812">Transmembrane</keyword>
<gene>
    <name evidence="2" type="ORF">COS49_02725</name>
</gene>
<proteinExistence type="predicted"/>
<reference evidence="3" key="1">
    <citation type="submission" date="2017-09" db="EMBL/GenBank/DDBJ databases">
        <title>Depth-based differentiation of microbial function through sediment-hosted aquifers and enrichment of novel symbionts in the deep terrestrial subsurface.</title>
        <authorList>
            <person name="Probst A.J."/>
            <person name="Ladd B."/>
            <person name="Jarett J.K."/>
            <person name="Geller-Mcgrath D.E."/>
            <person name="Sieber C.M.K."/>
            <person name="Emerson J.B."/>
            <person name="Anantharaman K."/>
            <person name="Thomas B.C."/>
            <person name="Malmstrom R."/>
            <person name="Stieglmeier M."/>
            <person name="Klingl A."/>
            <person name="Woyke T."/>
            <person name="Ryan C.M."/>
            <person name="Banfield J.F."/>
        </authorList>
    </citation>
    <scope>NUCLEOTIDE SEQUENCE [LARGE SCALE GENOMIC DNA]</scope>
</reference>
<dbReference type="SUPFAM" id="SSF57884">
    <property type="entry name" value="Ada DNA repair protein, N-terminal domain (N-Ada 10)"/>
    <property type="match status" value="1"/>
</dbReference>
<sequence>MLTNFKNFVNPSAKGFWFRIKEHQSDIILTIGITLIALVSFGAGRLTSPQTNQEPIIIQGPTASIEQSLETSQPVEKIGQEKTEQGKFVGSVNSNKYHWPECSSAKKIAPQNQIWFSSEAEARAAGYTRCSYFDKYTPPDYRP</sequence>
<accession>A0A2M7BU37</accession>
<evidence type="ECO:0000313" key="2">
    <source>
        <dbReference type="EMBL" id="PIV10035.1"/>
    </source>
</evidence>